<dbReference type="RefSeq" id="WP_251948414.1">
    <property type="nucleotide sequence ID" value="NZ_CP080572.1"/>
</dbReference>
<evidence type="ECO:0000313" key="1">
    <source>
        <dbReference type="EMBL" id="USG99502.1"/>
    </source>
</evidence>
<name>A0A9E7SCV1_9EURY</name>
<protein>
    <submittedName>
        <fullName evidence="1">DUF835 domain-containing protein</fullName>
    </submittedName>
</protein>
<dbReference type="KEGG" id="thei:K1720_08270"/>
<proteinExistence type="predicted"/>
<organism evidence="1 2">
    <name type="scientific">Thermococcus argininiproducens</name>
    <dbReference type="NCBI Taxonomy" id="2866384"/>
    <lineage>
        <taxon>Archaea</taxon>
        <taxon>Methanobacteriati</taxon>
        <taxon>Methanobacteriota</taxon>
        <taxon>Thermococci</taxon>
        <taxon>Thermococcales</taxon>
        <taxon>Thermococcaceae</taxon>
        <taxon>Thermococcus</taxon>
    </lineage>
</organism>
<evidence type="ECO:0000313" key="2">
    <source>
        <dbReference type="Proteomes" id="UP001056425"/>
    </source>
</evidence>
<sequence length="34" mass="3827">MKDFAISYGGVLLIVVDESAWNAYQLAILKRVLE</sequence>
<dbReference type="GeneID" id="72778336"/>
<dbReference type="EMBL" id="CP080572">
    <property type="protein sequence ID" value="USG99502.1"/>
    <property type="molecule type" value="Genomic_DNA"/>
</dbReference>
<gene>
    <name evidence="1" type="ORF">K1720_08270</name>
</gene>
<keyword evidence="2" id="KW-1185">Reference proteome</keyword>
<accession>A0A9E7SCV1</accession>
<reference evidence="1 2" key="1">
    <citation type="submission" date="2021-08" db="EMBL/GenBank/DDBJ databases">
        <title>Thermococcus onnuriiensis IOH2.</title>
        <authorList>
            <person name="Park Y.-J."/>
        </authorList>
    </citation>
    <scope>NUCLEOTIDE SEQUENCE [LARGE SCALE GENOMIC DNA]</scope>
    <source>
        <strain evidence="1 2">IOH2</strain>
    </source>
</reference>
<dbReference type="Proteomes" id="UP001056425">
    <property type="component" value="Chromosome"/>
</dbReference>
<dbReference type="AlphaFoldDB" id="A0A9E7SCV1"/>